<evidence type="ECO:0000259" key="5">
    <source>
        <dbReference type="PROSITE" id="PS50200"/>
    </source>
</evidence>
<dbReference type="CDD" id="cd00155">
    <property type="entry name" value="RasGEF"/>
    <property type="match status" value="1"/>
</dbReference>
<keyword evidence="1 2" id="KW-0344">Guanine-nucleotide releasing factor</keyword>
<dbReference type="InterPro" id="IPR023578">
    <property type="entry name" value="Ras_GEF_dom_sf"/>
</dbReference>
<dbReference type="InterPro" id="IPR019804">
    <property type="entry name" value="Ras_G-nucl-exch_fac_CS"/>
</dbReference>
<dbReference type="RefSeq" id="XP_028835872.1">
    <property type="nucleotide sequence ID" value="XM_028980039.1"/>
</dbReference>
<evidence type="ECO:0008006" key="9">
    <source>
        <dbReference type="Google" id="ProtNLM"/>
    </source>
</evidence>
<feature type="domain" description="Ras-associating" evidence="5">
    <location>
        <begin position="624"/>
        <end position="710"/>
    </location>
</feature>
<dbReference type="SUPFAM" id="SSF48366">
    <property type="entry name" value="Ras GEF"/>
    <property type="match status" value="1"/>
</dbReference>
<gene>
    <name evidence="7" type="primary">RGL2</name>
</gene>
<dbReference type="RefSeq" id="XP_028835873.1">
    <property type="nucleotide sequence ID" value="XM_028980040.1"/>
</dbReference>
<dbReference type="Gene3D" id="1.10.840.10">
    <property type="entry name" value="Ras guanine-nucleotide exchange factors catalytic domain"/>
    <property type="match status" value="1"/>
</dbReference>
<dbReference type="Pfam" id="PF00788">
    <property type="entry name" value="RA"/>
    <property type="match status" value="1"/>
</dbReference>
<reference evidence="7" key="3">
    <citation type="submission" date="2025-09" db="UniProtKB">
        <authorList>
            <consortium name="Ensembl"/>
        </authorList>
    </citation>
    <scope>IDENTIFICATION</scope>
</reference>
<dbReference type="Proteomes" id="UP000694580">
    <property type="component" value="Chromosome 5"/>
</dbReference>
<dbReference type="Ensembl" id="ENSDCDT00010060298.1">
    <property type="protein sequence ID" value="ENSDCDP00010049883.1"/>
    <property type="gene ID" value="ENSDCDG00010029737.1"/>
</dbReference>
<dbReference type="SMART" id="SM00229">
    <property type="entry name" value="RasGEFN"/>
    <property type="match status" value="1"/>
</dbReference>
<evidence type="ECO:0000313" key="7">
    <source>
        <dbReference type="Ensembl" id="ENSDCDP00010049883.1"/>
    </source>
</evidence>
<keyword evidence="8" id="KW-1185">Reference proteome</keyword>
<dbReference type="InterPro" id="IPR000159">
    <property type="entry name" value="RA_dom"/>
</dbReference>
<dbReference type="PANTHER" id="PTHR23113">
    <property type="entry name" value="GUANINE NUCLEOTIDE EXCHANGE FACTOR"/>
    <property type="match status" value="1"/>
</dbReference>
<dbReference type="SMART" id="SM00314">
    <property type="entry name" value="RA"/>
    <property type="match status" value="1"/>
</dbReference>
<dbReference type="Gene3D" id="3.10.20.90">
    <property type="entry name" value="Phosphatidylinositol 3-kinase Catalytic Subunit, Chain A, domain 1"/>
    <property type="match status" value="1"/>
</dbReference>
<feature type="domain" description="N-terminal Ras-GEF" evidence="6">
    <location>
        <begin position="100"/>
        <end position="223"/>
    </location>
</feature>
<dbReference type="RefSeq" id="XP_028835874.1">
    <property type="nucleotide sequence ID" value="XM_028980041.1"/>
</dbReference>
<dbReference type="Gene3D" id="1.20.870.10">
    <property type="entry name" value="Son of sevenless (SoS) protein Chain: S domain 1"/>
    <property type="match status" value="1"/>
</dbReference>
<dbReference type="CDD" id="cd06224">
    <property type="entry name" value="REM"/>
    <property type="match status" value="1"/>
</dbReference>
<dbReference type="InterPro" id="IPR036964">
    <property type="entry name" value="RASGEF_cat_dom_sf"/>
</dbReference>
<dbReference type="PROSITE" id="PS50009">
    <property type="entry name" value="RASGEF_CAT"/>
    <property type="match status" value="1"/>
</dbReference>
<dbReference type="InterPro" id="IPR008937">
    <property type="entry name" value="Ras-like_GEF"/>
</dbReference>
<evidence type="ECO:0000256" key="1">
    <source>
        <dbReference type="ARBA" id="ARBA00022658"/>
    </source>
</evidence>
<evidence type="ECO:0000313" key="8">
    <source>
        <dbReference type="Proteomes" id="UP000694580"/>
    </source>
</evidence>
<feature type="region of interest" description="Disordered" evidence="3">
    <location>
        <begin position="707"/>
        <end position="727"/>
    </location>
</feature>
<dbReference type="AlphaFoldDB" id="A0AAY4DWW7"/>
<dbReference type="Pfam" id="PF00617">
    <property type="entry name" value="RasGEF"/>
    <property type="match status" value="1"/>
</dbReference>
<sequence length="742" mass="83436">MLPRSMRTAAVDLPGVGSRDVPLIGYRALQSDEGISNSDTSRAVDSKDTDPAQADFSPMKTTWYCPLDLSTVFEEEEDGIIYTVVVKPQHTPSSRPYVFRSQCVKAGTEEKLVLHLLHAFSMGDSSFVSIFLSTYRSFTTTERVLNVLRDRLEHPPGETKSHLRHAFNKAVCTVFSTWLTEYPEDFCSLPDPSCLLCLAPVLPTDSPGSELKSRVLQIAEELSEKSLLCSPPRDRSNNMNYTSDSTQFDATTILGFLADVIAEQLTKIETELFLQLVPYHCLGSLWSQRDKKGREGQCWSVKETVRQFNRLANAVRASCLWIKELRSQQRARLLEKWISVAEACRARKNFSSLYAIISALQSNPIHRLRRTWQETDREAVRRYEELSSIFSEKDNYSQSRELLKEEGTSKFANQDSRINNRKNTGTSVQGTVPYLGIFLTDLTMLDTAVKDKLENGYINFDKRRREFEVLAQIRLLQSSCKNCTFTTDETFLRWYHSVPSLTEEECYRLSNQIEAPCDPSPARPTVVITQCPDASMSVNRAALENDGMFDFPSPVNHLLSKLTKHMKSPSVSCLDVESSPPTPNDHTNSALTPTPSSPTTVKSHRRSVSCGNNPTNSNQSVGPDIRIIRIRMDLQDGNLYRSIMVTSNDKAPSVIISALQKHNQDTKEAAKYELIQLLPEGKELTIPALGNVFYAMTPASNEFLLRRQGGSTPFGSSSNSKEPSATFPRIKDKGRKLVRTLF</sequence>
<dbReference type="GO" id="GO:0005886">
    <property type="term" value="C:plasma membrane"/>
    <property type="evidence" value="ECO:0007669"/>
    <property type="project" value="TreeGrafter"/>
</dbReference>
<feature type="compositionally biased region" description="Polar residues" evidence="3">
    <location>
        <begin position="609"/>
        <end position="621"/>
    </location>
</feature>
<dbReference type="PANTHER" id="PTHR23113:SF350">
    <property type="entry name" value="RAL GUANINE NUCLEOTIDE DISSOCIATION STIMULATOR-LIKE 2 ISOFORM X1"/>
    <property type="match status" value="1"/>
</dbReference>
<protein>
    <recommendedName>
        <fullName evidence="9">Ral guanine nucleotide dissociation stimulator-like 2</fullName>
    </recommendedName>
</protein>
<feature type="domain" description="Ras-GEF" evidence="4">
    <location>
        <begin position="257"/>
        <end position="516"/>
    </location>
</feature>
<evidence type="ECO:0000259" key="4">
    <source>
        <dbReference type="PROSITE" id="PS50009"/>
    </source>
</evidence>
<reference evidence="7 8" key="1">
    <citation type="submission" date="2020-06" db="EMBL/GenBank/DDBJ databases">
        <authorList>
            <consortium name="Wellcome Sanger Institute Data Sharing"/>
        </authorList>
    </citation>
    <scope>NUCLEOTIDE SEQUENCE [LARGE SCALE GENOMIC DNA]</scope>
</reference>
<dbReference type="PROSITE" id="PS00720">
    <property type="entry name" value="RASGEF"/>
    <property type="match status" value="1"/>
</dbReference>
<feature type="region of interest" description="Disordered" evidence="3">
    <location>
        <begin position="571"/>
        <end position="621"/>
    </location>
</feature>
<dbReference type="GO" id="GO:0007265">
    <property type="term" value="P:Ras protein signal transduction"/>
    <property type="evidence" value="ECO:0007669"/>
    <property type="project" value="TreeGrafter"/>
</dbReference>
<dbReference type="InterPro" id="IPR000651">
    <property type="entry name" value="Ras-like_Gua-exchang_fac_N"/>
</dbReference>
<dbReference type="InterPro" id="IPR029071">
    <property type="entry name" value="Ubiquitin-like_domsf"/>
</dbReference>
<feature type="compositionally biased region" description="Polar residues" evidence="3">
    <location>
        <begin position="709"/>
        <end position="723"/>
    </location>
</feature>
<dbReference type="GeneID" id="114790208"/>
<evidence type="ECO:0000256" key="3">
    <source>
        <dbReference type="SAM" id="MobiDB-lite"/>
    </source>
</evidence>
<dbReference type="SMART" id="SM00147">
    <property type="entry name" value="RasGEF"/>
    <property type="match status" value="1"/>
</dbReference>
<dbReference type="PROSITE" id="PS50200">
    <property type="entry name" value="RA"/>
    <property type="match status" value="1"/>
</dbReference>
<feature type="region of interest" description="Disordered" evidence="3">
    <location>
        <begin position="34"/>
        <end position="55"/>
    </location>
</feature>
<dbReference type="GO" id="GO:0005085">
    <property type="term" value="F:guanyl-nucleotide exchange factor activity"/>
    <property type="evidence" value="ECO:0007669"/>
    <property type="project" value="UniProtKB-KW"/>
</dbReference>
<dbReference type="SUPFAM" id="SSF54236">
    <property type="entry name" value="Ubiquitin-like"/>
    <property type="match status" value="1"/>
</dbReference>
<name>A0AAY4DWW7_9TELE</name>
<proteinExistence type="predicted"/>
<evidence type="ECO:0000256" key="2">
    <source>
        <dbReference type="PROSITE-ProRule" id="PRU00168"/>
    </source>
</evidence>
<accession>A0AAY4DWW7</accession>
<dbReference type="InterPro" id="IPR001895">
    <property type="entry name" value="RASGEF_cat_dom"/>
</dbReference>
<dbReference type="PROSITE" id="PS50212">
    <property type="entry name" value="RASGEF_NTER"/>
    <property type="match status" value="1"/>
</dbReference>
<organism evidence="7 8">
    <name type="scientific">Denticeps clupeoides</name>
    <name type="common">denticle herring</name>
    <dbReference type="NCBI Taxonomy" id="299321"/>
    <lineage>
        <taxon>Eukaryota</taxon>
        <taxon>Metazoa</taxon>
        <taxon>Chordata</taxon>
        <taxon>Craniata</taxon>
        <taxon>Vertebrata</taxon>
        <taxon>Euteleostomi</taxon>
        <taxon>Actinopterygii</taxon>
        <taxon>Neopterygii</taxon>
        <taxon>Teleostei</taxon>
        <taxon>Clupei</taxon>
        <taxon>Clupeiformes</taxon>
        <taxon>Denticipitoidei</taxon>
        <taxon>Denticipitidae</taxon>
        <taxon>Denticeps</taxon>
    </lineage>
</organism>
<evidence type="ECO:0000259" key="6">
    <source>
        <dbReference type="PROSITE" id="PS50212"/>
    </source>
</evidence>
<dbReference type="Pfam" id="PF00618">
    <property type="entry name" value="RasGEF_N"/>
    <property type="match status" value="1"/>
</dbReference>
<reference evidence="7" key="2">
    <citation type="submission" date="2025-08" db="UniProtKB">
        <authorList>
            <consortium name="Ensembl"/>
        </authorList>
    </citation>
    <scope>IDENTIFICATION</scope>
</reference>
<dbReference type="GeneTree" id="ENSGT00940000167370"/>